<organism evidence="2 3">
    <name type="scientific">Rhodosalinus sediminis</name>
    <dbReference type="NCBI Taxonomy" id="1940533"/>
    <lineage>
        <taxon>Bacteria</taxon>
        <taxon>Pseudomonadati</taxon>
        <taxon>Pseudomonadota</taxon>
        <taxon>Alphaproteobacteria</taxon>
        <taxon>Rhodobacterales</taxon>
        <taxon>Paracoccaceae</taxon>
        <taxon>Rhodosalinus</taxon>
    </lineage>
</organism>
<sequence length="129" mass="14148">MPMRRALLAAALLAPLPAQAADLVMVEQPGCTYCEAWMREVAPEYPKTDEGRFAPLTTVRLREAPPEGMTFDRPVVFTPTFVLVENGAEIARLEGYPGEDFFWGLLGQMLEEHTDYAPDAADDTEGGGT</sequence>
<gene>
    <name evidence="2" type="ORF">DRV84_11455</name>
</gene>
<feature type="chain" id="PRO_5017533468" evidence="1">
    <location>
        <begin position="21"/>
        <end position="129"/>
    </location>
</feature>
<proteinExistence type="predicted"/>
<dbReference type="AlphaFoldDB" id="A0A3D9BQ28"/>
<dbReference type="RefSeq" id="WP_115980746.1">
    <property type="nucleotide sequence ID" value="NZ_QOHR01000017.1"/>
</dbReference>
<keyword evidence="3" id="KW-1185">Reference proteome</keyword>
<evidence type="ECO:0000256" key="1">
    <source>
        <dbReference type="SAM" id="SignalP"/>
    </source>
</evidence>
<feature type="signal peptide" evidence="1">
    <location>
        <begin position="1"/>
        <end position="20"/>
    </location>
</feature>
<accession>A0A3D9BQ28</accession>
<reference evidence="2 3" key="1">
    <citation type="journal article" date="2017" name="Int. J. Syst. Evol. Microbiol.">
        <title>Rhodosalinus sediminis gen. nov., sp. nov., isolated from marine saltern.</title>
        <authorList>
            <person name="Guo L.Y."/>
            <person name="Ling S.K."/>
            <person name="Li C.M."/>
            <person name="Chen G.J."/>
            <person name="Du Z.J."/>
        </authorList>
    </citation>
    <scope>NUCLEOTIDE SEQUENCE [LARGE SCALE GENOMIC DNA]</scope>
    <source>
        <strain evidence="2 3">WDN1C137</strain>
    </source>
</reference>
<dbReference type="SUPFAM" id="SSF52833">
    <property type="entry name" value="Thioredoxin-like"/>
    <property type="match status" value="1"/>
</dbReference>
<dbReference type="EMBL" id="QOHR01000017">
    <property type="protein sequence ID" value="REC55625.1"/>
    <property type="molecule type" value="Genomic_DNA"/>
</dbReference>
<evidence type="ECO:0000313" key="2">
    <source>
        <dbReference type="EMBL" id="REC55625.1"/>
    </source>
</evidence>
<dbReference type="InterPro" id="IPR036249">
    <property type="entry name" value="Thioredoxin-like_sf"/>
</dbReference>
<keyword evidence="1" id="KW-0732">Signal</keyword>
<name>A0A3D9BQ28_9RHOB</name>
<dbReference type="OrthoDB" id="7362982at2"/>
<dbReference type="Proteomes" id="UP000257131">
    <property type="component" value="Unassembled WGS sequence"/>
</dbReference>
<protein>
    <submittedName>
        <fullName evidence="2">Thioredoxin family protein</fullName>
    </submittedName>
</protein>
<comment type="caution">
    <text evidence="2">The sequence shown here is derived from an EMBL/GenBank/DDBJ whole genome shotgun (WGS) entry which is preliminary data.</text>
</comment>
<evidence type="ECO:0000313" key="3">
    <source>
        <dbReference type="Proteomes" id="UP000257131"/>
    </source>
</evidence>
<dbReference type="Gene3D" id="3.40.30.10">
    <property type="entry name" value="Glutaredoxin"/>
    <property type="match status" value="1"/>
</dbReference>